<evidence type="ECO:0000313" key="1">
    <source>
        <dbReference type="EMBL" id="GFE82472.1"/>
    </source>
</evidence>
<dbReference type="AlphaFoldDB" id="A0A829YI27"/>
<reference evidence="2" key="1">
    <citation type="submission" date="2020-01" db="EMBL/GenBank/DDBJ databases">
        <title>'Steroidobacter agaridevorans' sp. nov., agar-degrading bacteria isolated from rhizosphere soils.</title>
        <authorList>
            <person name="Ikenaga M."/>
            <person name="Kataoka M."/>
            <person name="Murouchi A."/>
            <person name="Katsuragi S."/>
            <person name="Sakai M."/>
        </authorList>
    </citation>
    <scope>NUCLEOTIDE SEQUENCE [LARGE SCALE GENOMIC DNA]</scope>
    <source>
        <strain evidence="2">YU21-B</strain>
    </source>
</reference>
<dbReference type="RefSeq" id="WP_161814115.1">
    <property type="nucleotide sequence ID" value="NZ_BLJN01000004.1"/>
</dbReference>
<evidence type="ECO:0000313" key="2">
    <source>
        <dbReference type="Proteomes" id="UP000445000"/>
    </source>
</evidence>
<dbReference type="EMBL" id="BLJN01000004">
    <property type="protein sequence ID" value="GFE82472.1"/>
    <property type="molecule type" value="Genomic_DNA"/>
</dbReference>
<proteinExistence type="predicted"/>
<gene>
    <name evidence="1" type="ORF">GCM10011487_44720</name>
</gene>
<sequence length="84" mass="9007">MTMGLQQFVNDPEHASDAFEVAGLIKARLQKIAQSSVAGDLVSLRLAVLLLAYGLADAMSRSELDCDEALLVCACLEQARARIT</sequence>
<name>A0A829YI27_9GAMM</name>
<organism evidence="1 2">
    <name type="scientific">Steroidobacter agaridevorans</name>
    <dbReference type="NCBI Taxonomy" id="2695856"/>
    <lineage>
        <taxon>Bacteria</taxon>
        <taxon>Pseudomonadati</taxon>
        <taxon>Pseudomonadota</taxon>
        <taxon>Gammaproteobacteria</taxon>
        <taxon>Steroidobacterales</taxon>
        <taxon>Steroidobacteraceae</taxon>
        <taxon>Steroidobacter</taxon>
    </lineage>
</organism>
<protein>
    <submittedName>
        <fullName evidence="1">Uncharacterized protein</fullName>
    </submittedName>
</protein>
<accession>A0A829YI27</accession>
<dbReference type="Proteomes" id="UP000445000">
    <property type="component" value="Unassembled WGS sequence"/>
</dbReference>
<keyword evidence="2" id="KW-1185">Reference proteome</keyword>
<comment type="caution">
    <text evidence="1">The sequence shown here is derived from an EMBL/GenBank/DDBJ whole genome shotgun (WGS) entry which is preliminary data.</text>
</comment>